<evidence type="ECO:0000313" key="1">
    <source>
        <dbReference type="EMBL" id="VFQ65446.1"/>
    </source>
</evidence>
<dbReference type="EMBL" id="OOIL02000462">
    <property type="protein sequence ID" value="VFQ65446.1"/>
    <property type="molecule type" value="Genomic_DNA"/>
</dbReference>
<dbReference type="AlphaFoldDB" id="A0A484KTL2"/>
<keyword evidence="2" id="KW-1185">Reference proteome</keyword>
<organism evidence="1 2">
    <name type="scientific">Cuscuta campestris</name>
    <dbReference type="NCBI Taxonomy" id="132261"/>
    <lineage>
        <taxon>Eukaryota</taxon>
        <taxon>Viridiplantae</taxon>
        <taxon>Streptophyta</taxon>
        <taxon>Embryophyta</taxon>
        <taxon>Tracheophyta</taxon>
        <taxon>Spermatophyta</taxon>
        <taxon>Magnoliopsida</taxon>
        <taxon>eudicotyledons</taxon>
        <taxon>Gunneridae</taxon>
        <taxon>Pentapetalae</taxon>
        <taxon>asterids</taxon>
        <taxon>lamiids</taxon>
        <taxon>Solanales</taxon>
        <taxon>Convolvulaceae</taxon>
        <taxon>Cuscuteae</taxon>
        <taxon>Cuscuta</taxon>
        <taxon>Cuscuta subgen. Grammica</taxon>
        <taxon>Cuscuta sect. Cleistogrammica</taxon>
    </lineage>
</organism>
<proteinExistence type="predicted"/>
<reference evidence="1 2" key="1">
    <citation type="submission" date="2018-04" db="EMBL/GenBank/DDBJ databases">
        <authorList>
            <person name="Vogel A."/>
        </authorList>
    </citation>
    <scope>NUCLEOTIDE SEQUENCE [LARGE SCALE GENOMIC DNA]</scope>
</reference>
<gene>
    <name evidence="1" type="ORF">CCAM_LOCUS7222</name>
</gene>
<protein>
    <submittedName>
        <fullName evidence="1">Uncharacterized protein</fullName>
    </submittedName>
</protein>
<accession>A0A484KTL2</accession>
<sequence length="97" mass="11005">MSNEDCQYIFNDCVLNARRFAIHKINEITGETHLFKELKNVVISTSCICLLTFTAVDADEAGADDADVVTFQAMVEFPLLPSFGWHELLHWRIIETA</sequence>
<evidence type="ECO:0000313" key="2">
    <source>
        <dbReference type="Proteomes" id="UP000595140"/>
    </source>
</evidence>
<dbReference type="Proteomes" id="UP000595140">
    <property type="component" value="Unassembled WGS sequence"/>
</dbReference>
<name>A0A484KTL2_9ASTE</name>